<protein>
    <recommendedName>
        <fullName evidence="7">Pentacotripeptide-repeat region of PRORP domain-containing protein</fullName>
    </recommendedName>
</protein>
<dbReference type="AlphaFoldDB" id="A0A9Q0GJP6"/>
<organism evidence="5 6">
    <name type="scientific">Turnera subulata</name>
    <dbReference type="NCBI Taxonomy" id="218843"/>
    <lineage>
        <taxon>Eukaryota</taxon>
        <taxon>Viridiplantae</taxon>
        <taxon>Streptophyta</taxon>
        <taxon>Embryophyta</taxon>
        <taxon>Tracheophyta</taxon>
        <taxon>Spermatophyta</taxon>
        <taxon>Magnoliopsida</taxon>
        <taxon>eudicotyledons</taxon>
        <taxon>Gunneridae</taxon>
        <taxon>Pentapetalae</taxon>
        <taxon>rosids</taxon>
        <taxon>fabids</taxon>
        <taxon>Malpighiales</taxon>
        <taxon>Passifloraceae</taxon>
        <taxon>Turnera</taxon>
    </lineage>
</organism>
<dbReference type="SUPFAM" id="SSF81901">
    <property type="entry name" value="HCP-like"/>
    <property type="match status" value="1"/>
</dbReference>
<dbReference type="PANTHER" id="PTHR47937:SF5">
    <property type="entry name" value="PENTATRICOPEPTIDE REPEAT-CONTAINING PROTEIN"/>
    <property type="match status" value="1"/>
</dbReference>
<dbReference type="Gene3D" id="1.25.40.10">
    <property type="entry name" value="Tetratricopeptide repeat domain"/>
    <property type="match status" value="4"/>
</dbReference>
<reference evidence="5" key="1">
    <citation type="submission" date="2022-02" db="EMBL/GenBank/DDBJ databases">
        <authorList>
            <person name="Henning P.M."/>
            <person name="McCubbin A.G."/>
            <person name="Shore J.S."/>
        </authorList>
    </citation>
    <scope>NUCLEOTIDE SEQUENCE</scope>
    <source>
        <strain evidence="5">F60SS</strain>
        <tissue evidence="5">Leaves</tissue>
    </source>
</reference>
<dbReference type="EMBL" id="JAKUCV010000214">
    <property type="protein sequence ID" value="KAJ4850808.1"/>
    <property type="molecule type" value="Genomic_DNA"/>
</dbReference>
<evidence type="ECO:0000256" key="3">
    <source>
        <dbReference type="SAM" id="Coils"/>
    </source>
</evidence>
<gene>
    <name evidence="5" type="ORF">Tsubulata_009805</name>
</gene>
<proteinExistence type="predicted"/>
<keyword evidence="6" id="KW-1185">Reference proteome</keyword>
<keyword evidence="3" id="KW-0175">Coiled coil</keyword>
<dbReference type="GO" id="GO:0009793">
    <property type="term" value="P:embryo development ending in seed dormancy"/>
    <property type="evidence" value="ECO:0007669"/>
    <property type="project" value="UniProtKB-ARBA"/>
</dbReference>
<evidence type="ECO:0008006" key="7">
    <source>
        <dbReference type="Google" id="ProtNLM"/>
    </source>
</evidence>
<evidence type="ECO:0000256" key="2">
    <source>
        <dbReference type="PROSITE-ProRule" id="PRU00708"/>
    </source>
</evidence>
<name>A0A9Q0GJP6_9ROSI</name>
<feature type="region of interest" description="Disordered" evidence="4">
    <location>
        <begin position="577"/>
        <end position="629"/>
    </location>
</feature>
<evidence type="ECO:0000313" key="5">
    <source>
        <dbReference type="EMBL" id="KAJ4850808.1"/>
    </source>
</evidence>
<reference evidence="5" key="2">
    <citation type="journal article" date="2023" name="Plants (Basel)">
        <title>Annotation of the Turnera subulata (Passifloraceae) Draft Genome Reveals the S-Locus Evolved after the Divergence of Turneroideae from Passifloroideae in a Stepwise Manner.</title>
        <authorList>
            <person name="Henning P.M."/>
            <person name="Roalson E.H."/>
            <person name="Mir W."/>
            <person name="McCubbin A.G."/>
            <person name="Shore J.S."/>
        </authorList>
    </citation>
    <scope>NUCLEOTIDE SEQUENCE</scope>
    <source>
        <strain evidence="5">F60SS</strain>
    </source>
</reference>
<accession>A0A9Q0GJP6</accession>
<dbReference type="PROSITE" id="PS51375">
    <property type="entry name" value="PPR"/>
    <property type="match status" value="6"/>
</dbReference>
<feature type="region of interest" description="Disordered" evidence="4">
    <location>
        <begin position="45"/>
        <end position="84"/>
    </location>
</feature>
<feature type="repeat" description="PPR" evidence="2">
    <location>
        <begin position="350"/>
        <end position="384"/>
    </location>
</feature>
<dbReference type="Pfam" id="PF01535">
    <property type="entry name" value="PPR"/>
    <property type="match status" value="5"/>
</dbReference>
<dbReference type="Proteomes" id="UP001141552">
    <property type="component" value="Unassembled WGS sequence"/>
</dbReference>
<dbReference type="OrthoDB" id="185373at2759"/>
<feature type="repeat" description="PPR" evidence="2">
    <location>
        <begin position="420"/>
        <end position="454"/>
    </location>
</feature>
<dbReference type="InterPro" id="IPR011990">
    <property type="entry name" value="TPR-like_helical_dom_sf"/>
</dbReference>
<keyword evidence="1" id="KW-0677">Repeat</keyword>
<dbReference type="PANTHER" id="PTHR47937">
    <property type="entry name" value="PLASTID TRANSCRIPTIONALLY ACTIVE CHROMOSOME 2-LIKE PROTEIN"/>
    <property type="match status" value="1"/>
</dbReference>
<comment type="caution">
    <text evidence="5">The sequence shown here is derived from an EMBL/GenBank/DDBJ whole genome shotgun (WGS) entry which is preliminary data.</text>
</comment>
<dbReference type="Pfam" id="PF13041">
    <property type="entry name" value="PPR_2"/>
    <property type="match status" value="2"/>
</dbReference>
<feature type="repeat" description="PPR" evidence="2">
    <location>
        <begin position="385"/>
        <end position="419"/>
    </location>
</feature>
<dbReference type="NCBIfam" id="TIGR00756">
    <property type="entry name" value="PPR"/>
    <property type="match status" value="6"/>
</dbReference>
<evidence type="ECO:0000256" key="1">
    <source>
        <dbReference type="ARBA" id="ARBA00022737"/>
    </source>
</evidence>
<dbReference type="InterPro" id="IPR002885">
    <property type="entry name" value="PPR_rpt"/>
</dbReference>
<dbReference type="InterPro" id="IPR052308">
    <property type="entry name" value="PPR_domain-containing"/>
</dbReference>
<sequence>MALSKPAFLAHLKNLTAKPHCLASSTTAFRFLSFSTPEEAAAERRRRKRALRLEPPLASLNRNQQPRQRLPPKPIQNPNAPKLPEPVSALAEKRLDLHNKILTLIRENDLAEAALYTRHSVYSNCRPTIYTVNAVLTALLRQSKYSDLLSLHRFITQAGIGPNVITHNLILQTYLECKKPETALENFKQMLNDAPFSPSPTTYRILIKGLVDNGKVEKALELKEEMVEIKEFSPDPIIYHYLMGGCVQIGDADGVFRLFEELKGKLGGGVVEDGVVYGNLMKGYFMGGMEKEAMECYEEATRPDSRVKMSAVAYNSVLDALCKNGKFDEGLKLFDRMLEEHNPPRRLAVNLGSFNVMADGYCLHGRFGDAIDVFNKMGDYRCSPDTLSFNNLIDQLCGNGLLAEAEKLYGEMDGKGVKPDEYTFGVLIDTCFKESRIDDGAAYFRKMVELGLRPSLAVYNKVVDELVKVGKIDEAKSFYDLMVKKLKFDDESYKFMMRTMSGVGKLDEVLQMVDQIIDDEGAEFSEELQEFVREELRKEGREEDLTKLIDDKERLKAEAKAKEAEAAEAAKRSARAAVASMLQNKVSEEAKGGANEGDQTGGGDEGVEAATEDVAGADNEGTTERQVTA</sequence>
<evidence type="ECO:0000256" key="4">
    <source>
        <dbReference type="SAM" id="MobiDB-lite"/>
    </source>
</evidence>
<feature type="repeat" description="PPR" evidence="2">
    <location>
        <begin position="455"/>
        <end position="485"/>
    </location>
</feature>
<feature type="repeat" description="PPR" evidence="2">
    <location>
        <begin position="199"/>
        <end position="229"/>
    </location>
</feature>
<dbReference type="FunFam" id="1.25.40.10:FF:000922">
    <property type="entry name" value="Pentatricopeptide repeat-containing protein"/>
    <property type="match status" value="1"/>
</dbReference>
<evidence type="ECO:0000313" key="6">
    <source>
        <dbReference type="Proteomes" id="UP001141552"/>
    </source>
</evidence>
<feature type="coiled-coil region" evidence="3">
    <location>
        <begin position="538"/>
        <end position="577"/>
    </location>
</feature>
<feature type="repeat" description="PPR" evidence="2">
    <location>
        <begin position="310"/>
        <end position="344"/>
    </location>
</feature>